<keyword evidence="3" id="KW-0540">Nuclease</keyword>
<evidence type="ECO:0000256" key="5">
    <source>
        <dbReference type="ARBA" id="ARBA00022747"/>
    </source>
</evidence>
<dbReference type="GO" id="GO:0005524">
    <property type="term" value="F:ATP binding"/>
    <property type="evidence" value="ECO:0007669"/>
    <property type="project" value="UniProtKB-KW"/>
</dbReference>
<dbReference type="InterPro" id="IPR040980">
    <property type="entry name" value="SWI2_SNF2"/>
</dbReference>
<dbReference type="InterPro" id="IPR027417">
    <property type="entry name" value="P-loop_NTPase"/>
</dbReference>
<comment type="catalytic activity">
    <reaction evidence="1 10">
        <text>Endonucleolytic cleavage of DNA to give random double-stranded fragments with terminal 5'-phosphates, ATP is simultaneously hydrolyzed.</text>
        <dbReference type="EC" id="3.1.21.3"/>
    </reaction>
</comment>
<dbReference type="PANTHER" id="PTHR30195">
    <property type="entry name" value="TYPE I SITE-SPECIFIC DEOXYRIBONUCLEASE PROTEIN SUBUNIT M AND R"/>
    <property type="match status" value="1"/>
</dbReference>
<comment type="function">
    <text evidence="10">Subunit R is required for both nuclease and ATPase activities, but not for modification.</text>
</comment>
<keyword evidence="5 10" id="KW-0680">Restriction system</keyword>
<dbReference type="SMART" id="SM00487">
    <property type="entry name" value="DEXDc"/>
    <property type="match status" value="1"/>
</dbReference>
<dbReference type="PROSITE" id="PS51192">
    <property type="entry name" value="HELICASE_ATP_BIND_1"/>
    <property type="match status" value="1"/>
</dbReference>
<dbReference type="Pfam" id="PF04313">
    <property type="entry name" value="HSDR_N"/>
    <property type="match status" value="1"/>
</dbReference>
<evidence type="ECO:0000313" key="12">
    <source>
        <dbReference type="EMBL" id="TCS58964.1"/>
    </source>
</evidence>
<dbReference type="PANTHER" id="PTHR30195:SF15">
    <property type="entry name" value="TYPE I RESTRICTION ENZYME HINDI ENDONUCLEASE SUBUNIT"/>
    <property type="match status" value="1"/>
</dbReference>
<keyword evidence="9 10" id="KW-0238">DNA-binding</keyword>
<dbReference type="InterPro" id="IPR051268">
    <property type="entry name" value="Type-I_R_enzyme_R_subunit"/>
</dbReference>
<keyword evidence="4 10" id="KW-0547">Nucleotide-binding</keyword>
<dbReference type="CDD" id="cd18800">
    <property type="entry name" value="SF2_C_EcoR124I-like"/>
    <property type="match status" value="1"/>
</dbReference>
<dbReference type="Pfam" id="PF18766">
    <property type="entry name" value="SWI2_SNF2"/>
    <property type="match status" value="1"/>
</dbReference>
<dbReference type="InterPro" id="IPR004473">
    <property type="entry name" value="Restrct_endonuc_typeI_HsdR"/>
</dbReference>
<evidence type="ECO:0000256" key="4">
    <source>
        <dbReference type="ARBA" id="ARBA00022741"/>
    </source>
</evidence>
<evidence type="ECO:0000256" key="3">
    <source>
        <dbReference type="ARBA" id="ARBA00022722"/>
    </source>
</evidence>
<dbReference type="InterPro" id="IPR055180">
    <property type="entry name" value="HsdR_RecA-like_helicase_dom_2"/>
</dbReference>
<dbReference type="GO" id="GO:0009307">
    <property type="term" value="P:DNA restriction-modification system"/>
    <property type="evidence" value="ECO:0007669"/>
    <property type="project" value="UniProtKB-KW"/>
</dbReference>
<sequence length="1022" mass="114953">MGKIGEAERKAQNRVIDLLSAHQTDAPGGLGWRYLGDWQKREGNTNIEEDLLRPWLLSRGYAPEIVTRAITLLKREARMEGTKLYEANQSFYEMLRYGVAVAPGPGEAPVTVRFIDWSDPAANDMGVAEEVAIKGKDAKAWNKRPDLVLFVNGIALGVVELKKSTVGVAEGIRQTLDNQRPEFIRHFFTAVQITFAGNDSEGLRYAPIQTPQPYWLAWKEDSEITGPLDRDVTHMMTPARFLEIIHDFTLFDAGIKKITRPNQYFAVKAAQTRVREKQGGIIWQTQGSGKSLIMVMLARWIREAFPDGRILIVTDRKELDSQIEDVFGNTGDKVRRARSGNDLMAALADPTDRVICSLVHKFGKREEGEMEGLISDIQNANIGAPVGEFFVFIDEAHRTQSGKLASAMRKVLPEAMFVGFTGTPLLKSDKGTSLETFGPYIGKPYRFDEAVEDGVVLDLRYEARDIDQRISAPGKIDAWFEAKTKGLTPIAKAALKQRWGTLQRVLSSRDRLEQIANDIIMDMEMKPRLHAGMGNAMLVAGSIPEACKFFEIFKKSGSVLAEKCAIVTSYKRAAPEITGEETGMGETEKQYVHRVYTDLLGETSEEDYEEEALRLFKKEPGRMKLLIVVSRLLTGFDAPTATYIYIDKQMRDHGLFQAICRVNRLDGEDKDFGYIVDYKDLFRNIESAVEDYTSEAFDAFDKEDVEGLITDRAEQADQDLRVARDAWLGLMDSVEQPKSDDEIFAYFSSPQGINNDPDAEEKARRRQALYKIAGRYARAYANIAAEPEGSSLNDLELTECRCEVERAIGIKDAVRLHSGDAVDMKLFEPAMRHLIDNYIRADDSEVISHLGDISLIDLVVSKGSDIEDSLPPASKGKRQNVAEAIENNVRKLIIEESPVNPRFYEKMSELLTDLVRQRRDEAIEYAEYLERIAALVRDAKAGHGKEYPETIGSVGQKALFDNLENDEALALKVDAAVRATAPFGWRGNKMRERKVWRCLEQVLDDASAVERVFEILKNQNEY</sequence>
<comment type="similarity">
    <text evidence="2 10">Belongs to the HsdR family.</text>
</comment>
<evidence type="ECO:0000256" key="10">
    <source>
        <dbReference type="RuleBase" id="RU364115"/>
    </source>
</evidence>
<comment type="subunit">
    <text evidence="10">The type I restriction/modification system is composed of three polypeptides R, M and S.</text>
</comment>
<dbReference type="GO" id="GO:0003677">
    <property type="term" value="F:DNA binding"/>
    <property type="evidence" value="ECO:0007669"/>
    <property type="project" value="UniProtKB-KW"/>
</dbReference>
<comment type="caution">
    <text evidence="12">The sequence shown here is derived from an EMBL/GenBank/DDBJ whole genome shotgun (WGS) entry which is preliminary data.</text>
</comment>
<dbReference type="RefSeq" id="WP_132248434.1">
    <property type="nucleotide sequence ID" value="NZ_SLZU01000024.1"/>
</dbReference>
<keyword evidence="8 10" id="KW-0067">ATP-binding</keyword>
<dbReference type="OrthoDB" id="9758243at2"/>
<protein>
    <recommendedName>
        <fullName evidence="10">Type I restriction enzyme endonuclease subunit</fullName>
        <shortName evidence="10">R protein</shortName>
        <ecNumber evidence="10">3.1.21.3</ecNumber>
    </recommendedName>
</protein>
<evidence type="ECO:0000256" key="8">
    <source>
        <dbReference type="ARBA" id="ARBA00022840"/>
    </source>
</evidence>
<dbReference type="SUPFAM" id="SSF52540">
    <property type="entry name" value="P-loop containing nucleoside triphosphate hydrolases"/>
    <property type="match status" value="1"/>
</dbReference>
<evidence type="ECO:0000259" key="11">
    <source>
        <dbReference type="PROSITE" id="PS51192"/>
    </source>
</evidence>
<dbReference type="EC" id="3.1.21.3" evidence="10"/>
<dbReference type="Proteomes" id="UP000295696">
    <property type="component" value="Unassembled WGS sequence"/>
</dbReference>
<evidence type="ECO:0000256" key="7">
    <source>
        <dbReference type="ARBA" id="ARBA00022801"/>
    </source>
</evidence>
<name>A0A4R3J101_9RHOB</name>
<evidence type="ECO:0000256" key="6">
    <source>
        <dbReference type="ARBA" id="ARBA00022759"/>
    </source>
</evidence>
<evidence type="ECO:0000256" key="9">
    <source>
        <dbReference type="ARBA" id="ARBA00023125"/>
    </source>
</evidence>
<dbReference type="InterPro" id="IPR007409">
    <property type="entry name" value="Restrct_endonuc_type1_HsdR_N"/>
</dbReference>
<dbReference type="Gene3D" id="3.90.1570.50">
    <property type="match status" value="1"/>
</dbReference>
<organism evidence="12 13">
    <name type="scientific">Primorskyibacter sedentarius</name>
    <dbReference type="NCBI Taxonomy" id="745311"/>
    <lineage>
        <taxon>Bacteria</taxon>
        <taxon>Pseudomonadati</taxon>
        <taxon>Pseudomonadota</taxon>
        <taxon>Alphaproteobacteria</taxon>
        <taxon>Rhodobacterales</taxon>
        <taxon>Roseobacteraceae</taxon>
        <taxon>Primorskyibacter</taxon>
    </lineage>
</organism>
<dbReference type="InterPro" id="IPR014001">
    <property type="entry name" value="Helicase_ATP-bd"/>
</dbReference>
<reference evidence="12 13" key="1">
    <citation type="submission" date="2019-03" db="EMBL/GenBank/DDBJ databases">
        <title>Genomic Encyclopedia of Type Strains, Phase IV (KMG-IV): sequencing the most valuable type-strain genomes for metagenomic binning, comparative biology and taxonomic classification.</title>
        <authorList>
            <person name="Goeker M."/>
        </authorList>
    </citation>
    <scope>NUCLEOTIDE SEQUENCE [LARGE SCALE GENOMIC DNA]</scope>
    <source>
        <strain evidence="12 13">DSM 104836</strain>
    </source>
</reference>
<keyword evidence="7 10" id="KW-0378">Hydrolase</keyword>
<keyword evidence="6" id="KW-0255">Endonuclease</keyword>
<dbReference type="AlphaFoldDB" id="A0A4R3J101"/>
<evidence type="ECO:0000313" key="13">
    <source>
        <dbReference type="Proteomes" id="UP000295696"/>
    </source>
</evidence>
<accession>A0A4R3J101</accession>
<gene>
    <name evidence="12" type="ORF">EDD52_12437</name>
</gene>
<evidence type="ECO:0000256" key="2">
    <source>
        <dbReference type="ARBA" id="ARBA00008598"/>
    </source>
</evidence>
<dbReference type="CDD" id="cd18030">
    <property type="entry name" value="DEXHc_RE_I_HsdR"/>
    <property type="match status" value="1"/>
</dbReference>
<dbReference type="Pfam" id="PF22679">
    <property type="entry name" value="T1R_D3-like"/>
    <property type="match status" value="1"/>
</dbReference>
<dbReference type="EMBL" id="SLZU01000024">
    <property type="protein sequence ID" value="TCS58964.1"/>
    <property type="molecule type" value="Genomic_DNA"/>
</dbReference>
<feature type="domain" description="Helicase ATP-binding" evidence="11">
    <location>
        <begin position="271"/>
        <end position="442"/>
    </location>
</feature>
<dbReference type="NCBIfam" id="TIGR00348">
    <property type="entry name" value="hsdR"/>
    <property type="match status" value="1"/>
</dbReference>
<dbReference type="CDD" id="cd22332">
    <property type="entry name" value="HsdR_N"/>
    <property type="match status" value="1"/>
</dbReference>
<dbReference type="Gene3D" id="3.40.50.300">
    <property type="entry name" value="P-loop containing nucleotide triphosphate hydrolases"/>
    <property type="match status" value="2"/>
</dbReference>
<evidence type="ECO:0000256" key="1">
    <source>
        <dbReference type="ARBA" id="ARBA00000851"/>
    </source>
</evidence>
<dbReference type="GO" id="GO:0009035">
    <property type="term" value="F:type I site-specific deoxyribonuclease activity"/>
    <property type="evidence" value="ECO:0007669"/>
    <property type="project" value="UniProtKB-EC"/>
</dbReference>
<proteinExistence type="inferred from homology"/>
<keyword evidence="13" id="KW-1185">Reference proteome</keyword>